<dbReference type="Proteomes" id="UP001197684">
    <property type="component" value="Unassembled WGS sequence"/>
</dbReference>
<keyword evidence="2" id="KW-0560">Oxidoreductase</keyword>
<evidence type="ECO:0000256" key="2">
    <source>
        <dbReference type="ARBA" id="ARBA00023002"/>
    </source>
</evidence>
<gene>
    <name evidence="4" type="ORF">LIZ56_13205</name>
</gene>
<dbReference type="PANTHER" id="PTHR42901:SF1">
    <property type="entry name" value="ALCOHOL DEHYDROGENASE"/>
    <property type="match status" value="1"/>
</dbReference>
<accession>A0AAW4UKC8</accession>
<sequence length="278" mass="30970">MFKKFFRNEVIVPLKYTEELKAAYSSGSVTGGKLKNKTALITGANGGIGLSLCLRYAKEGCNVIFTVRSEKNRRVTYEYLRKNYPEGKYFGYLLDLCCVNSIEQFLLECSDINIDIVINNAGVLSDIDRNGLFRKVKKEYFEKSFNTNLIGMKILTDSIIKKAKENDAKCSIINISSICSLYKNFQFTPYGISKSGVSSYTKVLKKKYPDFNIHAIAPGCVATGMVNYKLGDDLSYGHNILQRVALTEEIASLSAFLSSDYGRYISNTPIIASAGEVL</sequence>
<dbReference type="InterPro" id="IPR036291">
    <property type="entry name" value="NAD(P)-bd_dom_sf"/>
</dbReference>
<dbReference type="Gene3D" id="3.40.50.720">
    <property type="entry name" value="NAD(P)-binding Rossmann-like Domain"/>
    <property type="match status" value="1"/>
</dbReference>
<comment type="similarity">
    <text evidence="1 3">Belongs to the short-chain dehydrogenases/reductases (SDR) family.</text>
</comment>
<evidence type="ECO:0000313" key="5">
    <source>
        <dbReference type="Proteomes" id="UP001197684"/>
    </source>
</evidence>
<dbReference type="SUPFAM" id="SSF51735">
    <property type="entry name" value="NAD(P)-binding Rossmann-fold domains"/>
    <property type="match status" value="1"/>
</dbReference>
<protein>
    <submittedName>
        <fullName evidence="4">SDR family NAD(P)-dependent oxidoreductase</fullName>
    </submittedName>
</protein>
<evidence type="ECO:0000256" key="3">
    <source>
        <dbReference type="RuleBase" id="RU000363"/>
    </source>
</evidence>
<dbReference type="PRINTS" id="PR00080">
    <property type="entry name" value="SDRFAMILY"/>
</dbReference>
<dbReference type="EMBL" id="JAJCJK010000025">
    <property type="protein sequence ID" value="MCB6939358.1"/>
    <property type="molecule type" value="Genomic_DNA"/>
</dbReference>
<dbReference type="Pfam" id="PF00106">
    <property type="entry name" value="adh_short"/>
    <property type="match status" value="1"/>
</dbReference>
<dbReference type="RefSeq" id="WP_306778665.1">
    <property type="nucleotide sequence ID" value="NZ_JAJCJK010000025.1"/>
</dbReference>
<proteinExistence type="inferred from homology"/>
<dbReference type="GO" id="GO:0016491">
    <property type="term" value="F:oxidoreductase activity"/>
    <property type="evidence" value="ECO:0007669"/>
    <property type="project" value="UniProtKB-KW"/>
</dbReference>
<reference evidence="4" key="1">
    <citation type="submission" date="2021-10" db="EMBL/GenBank/DDBJ databases">
        <title>Collection of gut derived symbiotic bacterial strains cultured from healthy donors.</title>
        <authorList>
            <person name="Lin H."/>
            <person name="Littmann E."/>
            <person name="Kohout C."/>
            <person name="Pamer E.G."/>
        </authorList>
    </citation>
    <scope>NUCLEOTIDE SEQUENCE</scope>
    <source>
        <strain evidence="4">DFI.9.42</strain>
    </source>
</reference>
<comment type="caution">
    <text evidence="4">The sequence shown here is derived from an EMBL/GenBank/DDBJ whole genome shotgun (WGS) entry which is preliminary data.</text>
</comment>
<dbReference type="PANTHER" id="PTHR42901">
    <property type="entry name" value="ALCOHOL DEHYDROGENASE"/>
    <property type="match status" value="1"/>
</dbReference>
<dbReference type="AlphaFoldDB" id="A0AAW4UKC8"/>
<organism evidence="4 5">
    <name type="scientific">Agathobacter rectalis</name>
    <dbReference type="NCBI Taxonomy" id="39491"/>
    <lineage>
        <taxon>Bacteria</taxon>
        <taxon>Bacillati</taxon>
        <taxon>Bacillota</taxon>
        <taxon>Clostridia</taxon>
        <taxon>Lachnospirales</taxon>
        <taxon>Lachnospiraceae</taxon>
        <taxon>Agathobacter</taxon>
    </lineage>
</organism>
<name>A0AAW4UKC8_9FIRM</name>
<dbReference type="PRINTS" id="PR00081">
    <property type="entry name" value="GDHRDH"/>
</dbReference>
<dbReference type="GO" id="GO:0005829">
    <property type="term" value="C:cytosol"/>
    <property type="evidence" value="ECO:0007669"/>
    <property type="project" value="TreeGrafter"/>
</dbReference>
<evidence type="ECO:0000256" key="1">
    <source>
        <dbReference type="ARBA" id="ARBA00006484"/>
    </source>
</evidence>
<evidence type="ECO:0000313" key="4">
    <source>
        <dbReference type="EMBL" id="MCB6939358.1"/>
    </source>
</evidence>
<dbReference type="InterPro" id="IPR002347">
    <property type="entry name" value="SDR_fam"/>
</dbReference>